<evidence type="ECO:0000256" key="4">
    <source>
        <dbReference type="ARBA" id="ARBA00023098"/>
    </source>
</evidence>
<dbReference type="AlphaFoldDB" id="A0AAW1PLY1"/>
<dbReference type="PANTHER" id="PTHR43180:SF28">
    <property type="entry name" value="NAD(P)-BINDING ROSSMANN-FOLD SUPERFAMILY PROTEIN"/>
    <property type="match status" value="1"/>
</dbReference>
<reference evidence="5 6" key="1">
    <citation type="journal article" date="2024" name="Nat. Commun.">
        <title>Phylogenomics reveals the evolutionary origins of lichenization in chlorophyte algae.</title>
        <authorList>
            <person name="Puginier C."/>
            <person name="Libourel C."/>
            <person name="Otte J."/>
            <person name="Skaloud P."/>
            <person name="Haon M."/>
            <person name="Grisel S."/>
            <person name="Petersen M."/>
            <person name="Berrin J.G."/>
            <person name="Delaux P.M."/>
            <person name="Dal Grande F."/>
            <person name="Keller J."/>
        </authorList>
    </citation>
    <scope>NUCLEOTIDE SEQUENCE [LARGE SCALE GENOMIC DNA]</scope>
    <source>
        <strain evidence="5 6">SAG 2043</strain>
    </source>
</reference>
<name>A0AAW1PLY1_9CHLO</name>
<dbReference type="InterPro" id="IPR002347">
    <property type="entry name" value="SDR_fam"/>
</dbReference>
<dbReference type="FunFam" id="3.40.50.720:FF:000084">
    <property type="entry name" value="Short-chain dehydrogenase reductase"/>
    <property type="match status" value="1"/>
</dbReference>
<keyword evidence="3" id="KW-0520">NAD</keyword>
<evidence type="ECO:0000313" key="5">
    <source>
        <dbReference type="EMBL" id="KAK9810441.1"/>
    </source>
</evidence>
<dbReference type="Proteomes" id="UP001489004">
    <property type="component" value="Unassembled WGS sequence"/>
</dbReference>
<gene>
    <name evidence="5" type="ORF">WJX72_010780</name>
</gene>
<dbReference type="Gene3D" id="3.40.50.720">
    <property type="entry name" value="NAD(P)-binding Rossmann-like Domain"/>
    <property type="match status" value="1"/>
</dbReference>
<keyword evidence="6" id="KW-1185">Reference proteome</keyword>
<dbReference type="PRINTS" id="PR00080">
    <property type="entry name" value="SDRFAMILY"/>
</dbReference>
<accession>A0AAW1PLY1</accession>
<keyword evidence="4" id="KW-0443">Lipid metabolism</keyword>
<comment type="caution">
    <text evidence="5">The sequence shown here is derived from an EMBL/GenBank/DDBJ whole genome shotgun (WGS) entry which is preliminary data.</text>
</comment>
<dbReference type="PANTHER" id="PTHR43180">
    <property type="entry name" value="3-OXOACYL-(ACYL-CARRIER-PROTEIN) REDUCTASE (AFU_ORTHOLOGUE AFUA_6G11210)"/>
    <property type="match status" value="1"/>
</dbReference>
<evidence type="ECO:0000256" key="3">
    <source>
        <dbReference type="ARBA" id="ARBA00023027"/>
    </source>
</evidence>
<sequence>MADASLLTRLPPVPAGLLQDKIAVVTGGSQGIGAAIVDAFVRAGARVVIADIQYEKAQKLAAKLGAASAVAIECDVREEDHIAKAIETAVSTFGGLDIMVNNAGIVGALGSVTQIDAAEFDATLQVNLRGVMFGIKHAARVMKAQGTHGSIVNMSSVCGLRGGFGFLAYEASKWGIRGLSEGAACELAASHIRVNCVAPGSIPTPMIGHLVAGDGEADLLKTFAEGSPTGVALRPENVASQVLYLASDLSLGVTGHTVLVDNGWLTGIGGKPSPFAALNMPMLNEGGKMGVHKDAGQFPGAKDAEYHT</sequence>
<proteinExistence type="inferred from homology"/>
<dbReference type="Pfam" id="PF13561">
    <property type="entry name" value="adh_short_C2"/>
    <property type="match status" value="1"/>
</dbReference>
<evidence type="ECO:0000256" key="1">
    <source>
        <dbReference type="ARBA" id="ARBA00006484"/>
    </source>
</evidence>
<evidence type="ECO:0000256" key="2">
    <source>
        <dbReference type="ARBA" id="ARBA00023002"/>
    </source>
</evidence>
<protein>
    <submittedName>
        <fullName evidence="5">Uncharacterized protein</fullName>
    </submittedName>
</protein>
<organism evidence="5 6">
    <name type="scientific">[Myrmecia] bisecta</name>
    <dbReference type="NCBI Taxonomy" id="41462"/>
    <lineage>
        <taxon>Eukaryota</taxon>
        <taxon>Viridiplantae</taxon>
        <taxon>Chlorophyta</taxon>
        <taxon>core chlorophytes</taxon>
        <taxon>Trebouxiophyceae</taxon>
        <taxon>Trebouxiales</taxon>
        <taxon>Trebouxiaceae</taxon>
        <taxon>Myrmecia</taxon>
    </lineage>
</organism>
<dbReference type="EMBL" id="JALJOR010000010">
    <property type="protein sequence ID" value="KAK9810441.1"/>
    <property type="molecule type" value="Genomic_DNA"/>
</dbReference>
<keyword evidence="2" id="KW-0560">Oxidoreductase</keyword>
<evidence type="ECO:0000313" key="6">
    <source>
        <dbReference type="Proteomes" id="UP001489004"/>
    </source>
</evidence>
<dbReference type="PRINTS" id="PR00081">
    <property type="entry name" value="GDHRDH"/>
</dbReference>
<dbReference type="NCBIfam" id="NF005559">
    <property type="entry name" value="PRK07231.1"/>
    <property type="match status" value="1"/>
</dbReference>
<dbReference type="GO" id="GO:0006629">
    <property type="term" value="P:lipid metabolic process"/>
    <property type="evidence" value="ECO:0007669"/>
    <property type="project" value="UniProtKB-KW"/>
</dbReference>
<dbReference type="SUPFAM" id="SSF51735">
    <property type="entry name" value="NAD(P)-binding Rossmann-fold domains"/>
    <property type="match status" value="1"/>
</dbReference>
<comment type="similarity">
    <text evidence="1">Belongs to the short-chain dehydrogenases/reductases (SDR) family.</text>
</comment>
<dbReference type="GO" id="GO:0016491">
    <property type="term" value="F:oxidoreductase activity"/>
    <property type="evidence" value="ECO:0007669"/>
    <property type="project" value="UniProtKB-KW"/>
</dbReference>
<dbReference type="InterPro" id="IPR036291">
    <property type="entry name" value="NAD(P)-bd_dom_sf"/>
</dbReference>